<keyword evidence="3" id="KW-0805">Transcription regulation</keyword>
<feature type="compositionally biased region" description="Polar residues" evidence="7">
    <location>
        <begin position="138"/>
        <end position="149"/>
    </location>
</feature>
<evidence type="ECO:0000313" key="9">
    <source>
        <dbReference type="EnsemblMetazoa" id="PPAI006369-PA"/>
    </source>
</evidence>
<dbReference type="EnsemblMetazoa" id="PPAI006369-RA">
    <property type="protein sequence ID" value="PPAI006369-PA"/>
    <property type="gene ID" value="PPAI006369"/>
</dbReference>
<dbReference type="InterPro" id="IPR028002">
    <property type="entry name" value="Myb_DNA-bind_5"/>
</dbReference>
<dbReference type="AlphaFoldDB" id="A0A1B0DEM0"/>
<evidence type="ECO:0000256" key="5">
    <source>
        <dbReference type="ARBA" id="ARBA00023163"/>
    </source>
</evidence>
<keyword evidence="10" id="KW-1185">Reference proteome</keyword>
<feature type="domain" description="Myb/SANT-like DNA-binding" evidence="8">
    <location>
        <begin position="17"/>
        <end position="84"/>
    </location>
</feature>
<evidence type="ECO:0000256" key="2">
    <source>
        <dbReference type="ARBA" id="ARBA00016807"/>
    </source>
</evidence>
<evidence type="ECO:0000256" key="4">
    <source>
        <dbReference type="ARBA" id="ARBA00023125"/>
    </source>
</evidence>
<evidence type="ECO:0000256" key="6">
    <source>
        <dbReference type="ARBA" id="ARBA00025466"/>
    </source>
</evidence>
<dbReference type="EMBL" id="AJVK01032919">
    <property type="status" value="NOT_ANNOTATED_CDS"/>
    <property type="molecule type" value="Genomic_DNA"/>
</dbReference>
<evidence type="ECO:0000313" key="10">
    <source>
        <dbReference type="Proteomes" id="UP000092462"/>
    </source>
</evidence>
<name>A0A1B0DEM0_PHLPP</name>
<proteinExistence type="predicted"/>
<keyword evidence="5" id="KW-0804">Transcription</keyword>
<feature type="region of interest" description="Disordered" evidence="7">
    <location>
        <begin position="180"/>
        <end position="226"/>
    </location>
</feature>
<dbReference type="Pfam" id="PF13873">
    <property type="entry name" value="Myb_DNA-bind_5"/>
    <property type="match status" value="1"/>
</dbReference>
<keyword evidence="4" id="KW-0238">DNA-binding</keyword>
<organism evidence="9 10">
    <name type="scientific">Phlebotomus papatasi</name>
    <name type="common">Sandfly</name>
    <dbReference type="NCBI Taxonomy" id="29031"/>
    <lineage>
        <taxon>Eukaryota</taxon>
        <taxon>Metazoa</taxon>
        <taxon>Ecdysozoa</taxon>
        <taxon>Arthropoda</taxon>
        <taxon>Hexapoda</taxon>
        <taxon>Insecta</taxon>
        <taxon>Pterygota</taxon>
        <taxon>Neoptera</taxon>
        <taxon>Endopterygota</taxon>
        <taxon>Diptera</taxon>
        <taxon>Nematocera</taxon>
        <taxon>Psychodoidea</taxon>
        <taxon>Psychodidae</taxon>
        <taxon>Phlebotomus</taxon>
        <taxon>Phlebotomus</taxon>
    </lineage>
</organism>
<evidence type="ECO:0000256" key="7">
    <source>
        <dbReference type="SAM" id="MobiDB-lite"/>
    </source>
</evidence>
<evidence type="ECO:0000256" key="1">
    <source>
        <dbReference type="ARBA" id="ARBA00011764"/>
    </source>
</evidence>
<dbReference type="VEuPathDB" id="VectorBase:PPAPM1_009700"/>
<comment type="subunit">
    <text evidence="1">Self-associates forming complexes of several hundred monomers.</text>
</comment>
<feature type="compositionally biased region" description="Polar residues" evidence="7">
    <location>
        <begin position="199"/>
        <end position="222"/>
    </location>
</feature>
<protein>
    <recommendedName>
        <fullName evidence="2">Regulatory protein zeste</fullName>
    </recommendedName>
</protein>
<comment type="function">
    <text evidence="6">Involved in transvection phenomena (= synapsis-dependent gene expression), where the synaptic pairing of chromosomes carrying genes with which zeste interacts influences the expression of these genes. Zeste binds to DNA and stimulates transcription from a nearby promoter.</text>
</comment>
<accession>A0A1B0DEM0</accession>
<dbReference type="GO" id="GO:0003677">
    <property type="term" value="F:DNA binding"/>
    <property type="evidence" value="ECO:0007669"/>
    <property type="project" value="UniProtKB-KW"/>
</dbReference>
<dbReference type="VEuPathDB" id="VectorBase:PPAI006369"/>
<reference evidence="9" key="1">
    <citation type="submission" date="2022-08" db="UniProtKB">
        <authorList>
            <consortium name="EnsemblMetazoa"/>
        </authorList>
    </citation>
    <scope>IDENTIFICATION</scope>
    <source>
        <strain evidence="9">Israel</strain>
    </source>
</reference>
<evidence type="ECO:0000256" key="3">
    <source>
        <dbReference type="ARBA" id="ARBA00023015"/>
    </source>
</evidence>
<feature type="region of interest" description="Disordered" evidence="7">
    <location>
        <begin position="115"/>
        <end position="162"/>
    </location>
</feature>
<evidence type="ECO:0000259" key="8">
    <source>
        <dbReference type="Pfam" id="PF13873"/>
    </source>
</evidence>
<dbReference type="Proteomes" id="UP000092462">
    <property type="component" value="Unassembled WGS sequence"/>
</dbReference>
<sequence>MKKSPILPDHRKSGQASCQQKEKLLIGMEENWKILSCTPRGPEQRAQHKEAWERLTRELNSMAPHDGPWKTAEEWKKVWMDMKYFAMTKKRAQAAAEGRPVYYSGRHAKIIRLSMSDGKEGGQSGNSSGIDGFDSVDESMNNDSINEAPSMSPAPVDPLQGVDPQYNAILLENLKTSPASFRAESPEVPEPPEPEHQQPHNQSFAPTLTSSSRNNNEHQQTYEVLPPEPYTLREMQFYHLLKKAREERDFFKTEFVIMREMMQDAMKLLKDKQ</sequence>